<dbReference type="RefSeq" id="WP_211325696.1">
    <property type="nucleotide sequence ID" value="NZ_QNRR01000012.1"/>
</dbReference>
<evidence type="ECO:0000259" key="1">
    <source>
        <dbReference type="PROSITE" id="PS51725"/>
    </source>
</evidence>
<evidence type="ECO:0000313" key="2">
    <source>
        <dbReference type="EMBL" id="RBP38147.1"/>
    </source>
</evidence>
<dbReference type="Pfam" id="PF03992">
    <property type="entry name" value="ABM"/>
    <property type="match status" value="1"/>
</dbReference>
<protein>
    <submittedName>
        <fullName evidence="2">Antibiotic biosynthesis monooxygenase</fullName>
    </submittedName>
</protein>
<keyword evidence="2" id="KW-0560">Oxidoreductase</keyword>
<keyword evidence="3" id="KW-1185">Reference proteome</keyword>
<dbReference type="AlphaFoldDB" id="A0A366HAH0"/>
<dbReference type="InterPro" id="IPR050744">
    <property type="entry name" value="AI-2_Isomerase_LsrG"/>
</dbReference>
<dbReference type="InterPro" id="IPR011008">
    <property type="entry name" value="Dimeric_a/b-barrel"/>
</dbReference>
<proteinExistence type="predicted"/>
<dbReference type="EMBL" id="QNRR01000012">
    <property type="protein sequence ID" value="RBP38147.1"/>
    <property type="molecule type" value="Genomic_DNA"/>
</dbReference>
<dbReference type="GO" id="GO:0005829">
    <property type="term" value="C:cytosol"/>
    <property type="evidence" value="ECO:0007669"/>
    <property type="project" value="TreeGrafter"/>
</dbReference>
<comment type="caution">
    <text evidence="2">The sequence shown here is derived from an EMBL/GenBank/DDBJ whole genome shotgun (WGS) entry which is preliminary data.</text>
</comment>
<dbReference type="Gene3D" id="3.30.70.100">
    <property type="match status" value="1"/>
</dbReference>
<dbReference type="SUPFAM" id="SSF54909">
    <property type="entry name" value="Dimeric alpha+beta barrel"/>
    <property type="match status" value="1"/>
</dbReference>
<dbReference type="InterPro" id="IPR007138">
    <property type="entry name" value="ABM_dom"/>
</dbReference>
<reference evidence="2 3" key="1">
    <citation type="submission" date="2018-06" db="EMBL/GenBank/DDBJ databases">
        <title>Genomic Encyclopedia of Type Strains, Phase IV (KMG-IV): sequencing the most valuable type-strain genomes for metagenomic binning, comparative biology and taxonomic classification.</title>
        <authorList>
            <person name="Goeker M."/>
        </authorList>
    </citation>
    <scope>NUCLEOTIDE SEQUENCE [LARGE SCALE GENOMIC DNA]</scope>
    <source>
        <strain evidence="2 3">DSM 25532</strain>
    </source>
</reference>
<keyword evidence="2" id="KW-0503">Monooxygenase</keyword>
<feature type="domain" description="ABM" evidence="1">
    <location>
        <begin position="17"/>
        <end position="106"/>
    </location>
</feature>
<dbReference type="PANTHER" id="PTHR33336:SF3">
    <property type="entry name" value="ABM DOMAIN-CONTAINING PROTEIN"/>
    <property type="match status" value="1"/>
</dbReference>
<dbReference type="GO" id="GO:0004497">
    <property type="term" value="F:monooxygenase activity"/>
    <property type="evidence" value="ECO:0007669"/>
    <property type="project" value="UniProtKB-KW"/>
</dbReference>
<sequence>MKRVLRPNTERKRIMQKEIIAIWKVRASETERVLGLLPALAAQTMNEEGNIFYSVYRSETDPNEFILHECYADEHAADSHRKSDHYQNIVVAEIIPCLESRTVTVVRKLL</sequence>
<dbReference type="PROSITE" id="PS51725">
    <property type="entry name" value="ABM"/>
    <property type="match status" value="1"/>
</dbReference>
<name>A0A366HAH0_9BACT</name>
<dbReference type="PANTHER" id="PTHR33336">
    <property type="entry name" value="QUINOL MONOOXYGENASE YGIN-RELATED"/>
    <property type="match status" value="1"/>
</dbReference>
<dbReference type="Proteomes" id="UP000253426">
    <property type="component" value="Unassembled WGS sequence"/>
</dbReference>
<gene>
    <name evidence="2" type="ORF">DES53_112145</name>
</gene>
<evidence type="ECO:0000313" key="3">
    <source>
        <dbReference type="Proteomes" id="UP000253426"/>
    </source>
</evidence>
<accession>A0A366HAH0</accession>
<organism evidence="2 3">
    <name type="scientific">Roseimicrobium gellanilyticum</name>
    <dbReference type="NCBI Taxonomy" id="748857"/>
    <lineage>
        <taxon>Bacteria</taxon>
        <taxon>Pseudomonadati</taxon>
        <taxon>Verrucomicrobiota</taxon>
        <taxon>Verrucomicrobiia</taxon>
        <taxon>Verrucomicrobiales</taxon>
        <taxon>Verrucomicrobiaceae</taxon>
        <taxon>Roseimicrobium</taxon>
    </lineage>
</organism>